<feature type="domain" description="Glycosyl transferase family 1" evidence="2">
    <location>
        <begin position="179"/>
        <end position="338"/>
    </location>
</feature>
<protein>
    <submittedName>
        <fullName evidence="3">Glycosyltransferase family 4 protein</fullName>
        <ecNumber evidence="3">2.4.-.-</ecNumber>
    </submittedName>
</protein>
<reference evidence="3 4" key="1">
    <citation type="submission" date="2023-06" db="EMBL/GenBank/DDBJ databases">
        <title>Roseiconus lacunae JC819 isolated from Gulf of Mannar region, Tamil Nadu.</title>
        <authorList>
            <person name="Pk S."/>
            <person name="Ch S."/>
            <person name="Ch V.R."/>
        </authorList>
    </citation>
    <scope>NUCLEOTIDE SEQUENCE [LARGE SCALE GENOMIC DNA]</scope>
    <source>
        <strain evidence="3 4">JC819</strain>
    </source>
</reference>
<accession>A0ABT7PPN4</accession>
<keyword evidence="3" id="KW-0328">Glycosyltransferase</keyword>
<name>A0ABT7PPN4_9BACT</name>
<sequence length="365" mass="40829">MSGRHVVYGFLQPFGNAILPDHQMTVLHYDSAPPPDDVMRLGVKAIAVPDRFRHWLKRLLWEAWRLPGLIRRHGVDVALTVSGALMPRCPVPQAVLCQNPWCYHPAVHRNAHDRFKARLQRIGYGSAFRDADLMIYISNHLRQLYTAANPNSTERRHRVALVGLNQSTYEAAKRLAHLPRDPYSILAVSAMANWKGAHTLVSAVAMLHQRDIPAKLRLVGPWPDSDYEATVRRQIHALGLTHSVDILGRVSDQELHRQYATNQLFALPSQCESFGIPAAEAMAFGTPVVSTSSCAISEVCQQAGLFGPVGDPGWMSDAIERLMIDRGLWNQLSLAGRERAAELTWHQCFKPLLEIESLVAPKSDR</sequence>
<dbReference type="Proteomes" id="UP001239462">
    <property type="component" value="Unassembled WGS sequence"/>
</dbReference>
<dbReference type="GO" id="GO:0016757">
    <property type="term" value="F:glycosyltransferase activity"/>
    <property type="evidence" value="ECO:0007669"/>
    <property type="project" value="UniProtKB-KW"/>
</dbReference>
<dbReference type="RefSeq" id="WP_289166297.1">
    <property type="nucleotide sequence ID" value="NZ_JASZZN010000022.1"/>
</dbReference>
<proteinExistence type="predicted"/>
<gene>
    <name evidence="3" type="ORF">QTN89_23580</name>
</gene>
<evidence type="ECO:0000313" key="4">
    <source>
        <dbReference type="Proteomes" id="UP001239462"/>
    </source>
</evidence>
<organism evidence="3 4">
    <name type="scientific">Roseiconus lacunae</name>
    <dbReference type="NCBI Taxonomy" id="2605694"/>
    <lineage>
        <taxon>Bacteria</taxon>
        <taxon>Pseudomonadati</taxon>
        <taxon>Planctomycetota</taxon>
        <taxon>Planctomycetia</taxon>
        <taxon>Pirellulales</taxon>
        <taxon>Pirellulaceae</taxon>
        <taxon>Roseiconus</taxon>
    </lineage>
</organism>
<dbReference type="InterPro" id="IPR001296">
    <property type="entry name" value="Glyco_trans_1"/>
</dbReference>
<dbReference type="Gene3D" id="3.40.50.2000">
    <property type="entry name" value="Glycogen Phosphorylase B"/>
    <property type="match status" value="2"/>
</dbReference>
<dbReference type="PANTHER" id="PTHR46401:SF2">
    <property type="entry name" value="GLYCOSYLTRANSFERASE WBBK-RELATED"/>
    <property type="match status" value="1"/>
</dbReference>
<dbReference type="PANTHER" id="PTHR46401">
    <property type="entry name" value="GLYCOSYLTRANSFERASE WBBK-RELATED"/>
    <property type="match status" value="1"/>
</dbReference>
<dbReference type="Pfam" id="PF00534">
    <property type="entry name" value="Glycos_transf_1"/>
    <property type="match status" value="1"/>
</dbReference>
<keyword evidence="1 3" id="KW-0808">Transferase</keyword>
<dbReference type="EMBL" id="JASZZN010000022">
    <property type="protein sequence ID" value="MDM4018452.1"/>
    <property type="molecule type" value="Genomic_DNA"/>
</dbReference>
<evidence type="ECO:0000256" key="1">
    <source>
        <dbReference type="ARBA" id="ARBA00022679"/>
    </source>
</evidence>
<dbReference type="EC" id="2.4.-.-" evidence="3"/>
<dbReference type="CDD" id="cd03801">
    <property type="entry name" value="GT4_PimA-like"/>
    <property type="match status" value="1"/>
</dbReference>
<dbReference type="SUPFAM" id="SSF53756">
    <property type="entry name" value="UDP-Glycosyltransferase/glycogen phosphorylase"/>
    <property type="match status" value="1"/>
</dbReference>
<evidence type="ECO:0000313" key="3">
    <source>
        <dbReference type="EMBL" id="MDM4018452.1"/>
    </source>
</evidence>
<evidence type="ECO:0000259" key="2">
    <source>
        <dbReference type="Pfam" id="PF00534"/>
    </source>
</evidence>
<keyword evidence="4" id="KW-1185">Reference proteome</keyword>
<comment type="caution">
    <text evidence="3">The sequence shown here is derived from an EMBL/GenBank/DDBJ whole genome shotgun (WGS) entry which is preliminary data.</text>
</comment>